<feature type="region of interest" description="Disordered" evidence="1">
    <location>
        <begin position="82"/>
        <end position="122"/>
    </location>
</feature>
<proteinExistence type="predicted"/>
<organism evidence="3 4">
    <name type="scientific">Providencia alcalifaciens</name>
    <dbReference type="NCBI Taxonomy" id="126385"/>
    <lineage>
        <taxon>Bacteria</taxon>
        <taxon>Pseudomonadati</taxon>
        <taxon>Pseudomonadota</taxon>
        <taxon>Gammaproteobacteria</taxon>
        <taxon>Enterobacterales</taxon>
        <taxon>Morganellaceae</taxon>
        <taxon>Providencia</taxon>
    </lineage>
</organism>
<feature type="signal peptide" evidence="2">
    <location>
        <begin position="1"/>
        <end position="30"/>
    </location>
</feature>
<sequence length="122" mass="13686">MPSLIFFRSLAFSTLLTLTLSGCSSIMTHAGPTDSYYPGTKNSVDMLQHEDTGWVVKPLLVIDLPFTALMDTLLIPMDYMHSNSSQEADSPKKRVEQLDKQRLDKQSSDKLQSDKQPPKNPQ</sequence>
<feature type="compositionally biased region" description="Basic and acidic residues" evidence="1">
    <location>
        <begin position="89"/>
        <end position="122"/>
    </location>
</feature>
<reference evidence="3 4" key="1">
    <citation type="submission" date="2019-03" db="EMBL/GenBank/DDBJ databases">
        <title>Genomic analyses of the natural microbiome of Caenorhabditis elegans.</title>
        <authorList>
            <person name="Samuel B."/>
        </authorList>
    </citation>
    <scope>NUCLEOTIDE SEQUENCE [LARGE SCALE GENOMIC DNA]</scope>
    <source>
        <strain evidence="3 4">JUb102</strain>
    </source>
</reference>
<dbReference type="OrthoDB" id="6504878at2"/>
<name>A0A4R3NFV7_9GAMM</name>
<dbReference type="InterPro" id="IPR010780">
    <property type="entry name" value="DUF1375"/>
</dbReference>
<evidence type="ECO:0000256" key="2">
    <source>
        <dbReference type="SAM" id="SignalP"/>
    </source>
</evidence>
<dbReference type="Pfam" id="PF07119">
    <property type="entry name" value="DUF1375"/>
    <property type="match status" value="1"/>
</dbReference>
<accession>A0A4R3NFV7</accession>
<keyword evidence="2" id="KW-0732">Signal</keyword>
<feature type="chain" id="PRO_5020931337" evidence="2">
    <location>
        <begin position="31"/>
        <end position="122"/>
    </location>
</feature>
<protein>
    <submittedName>
        <fullName evidence="3">Uncharacterized protein YceK</fullName>
    </submittedName>
</protein>
<gene>
    <name evidence="3" type="ORF">EC835_108169</name>
</gene>
<dbReference type="AlphaFoldDB" id="A0A4R3NFV7"/>
<dbReference type="NCBIfam" id="NF008628">
    <property type="entry name" value="PRK11616.1"/>
    <property type="match status" value="1"/>
</dbReference>
<comment type="caution">
    <text evidence="3">The sequence shown here is derived from an EMBL/GenBank/DDBJ whole genome shotgun (WGS) entry which is preliminary data.</text>
</comment>
<dbReference type="Proteomes" id="UP000295055">
    <property type="component" value="Unassembled WGS sequence"/>
</dbReference>
<evidence type="ECO:0000256" key="1">
    <source>
        <dbReference type="SAM" id="MobiDB-lite"/>
    </source>
</evidence>
<dbReference type="EMBL" id="SMAS01000008">
    <property type="protein sequence ID" value="TCT31020.1"/>
    <property type="molecule type" value="Genomic_DNA"/>
</dbReference>
<evidence type="ECO:0000313" key="4">
    <source>
        <dbReference type="Proteomes" id="UP000295055"/>
    </source>
</evidence>
<evidence type="ECO:0000313" key="3">
    <source>
        <dbReference type="EMBL" id="TCT31020.1"/>
    </source>
</evidence>